<gene>
    <name evidence="2" type="ORF">B0T26DRAFT_805491</name>
</gene>
<keyword evidence="1" id="KW-1133">Transmembrane helix</keyword>
<keyword evidence="1" id="KW-0812">Transmembrane</keyword>
<dbReference type="Gene3D" id="1.20.58.340">
    <property type="entry name" value="Magnesium transport protein CorA, transmembrane region"/>
    <property type="match status" value="1"/>
</dbReference>
<keyword evidence="3" id="KW-1185">Reference proteome</keyword>
<organism evidence="2 3">
    <name type="scientific">Lasiosphaeria miniovina</name>
    <dbReference type="NCBI Taxonomy" id="1954250"/>
    <lineage>
        <taxon>Eukaryota</taxon>
        <taxon>Fungi</taxon>
        <taxon>Dikarya</taxon>
        <taxon>Ascomycota</taxon>
        <taxon>Pezizomycotina</taxon>
        <taxon>Sordariomycetes</taxon>
        <taxon>Sordariomycetidae</taxon>
        <taxon>Sordariales</taxon>
        <taxon>Lasiosphaeriaceae</taxon>
        <taxon>Lasiosphaeria</taxon>
    </lineage>
</organism>
<evidence type="ECO:0000313" key="3">
    <source>
        <dbReference type="Proteomes" id="UP001172101"/>
    </source>
</evidence>
<evidence type="ECO:0000256" key="1">
    <source>
        <dbReference type="SAM" id="Phobius"/>
    </source>
</evidence>
<comment type="caution">
    <text evidence="2">The sequence shown here is derived from an EMBL/GenBank/DDBJ whole genome shotgun (WGS) entry which is preliminary data.</text>
</comment>
<dbReference type="EMBL" id="JAUIRO010000006">
    <property type="protein sequence ID" value="KAK0709866.1"/>
    <property type="molecule type" value="Genomic_DNA"/>
</dbReference>
<dbReference type="RefSeq" id="XP_060293170.1">
    <property type="nucleotide sequence ID" value="XM_060447156.1"/>
</dbReference>
<reference evidence="2" key="1">
    <citation type="submission" date="2023-06" db="EMBL/GenBank/DDBJ databases">
        <title>Genome-scale phylogeny and comparative genomics of the fungal order Sordariales.</title>
        <authorList>
            <consortium name="Lawrence Berkeley National Laboratory"/>
            <person name="Hensen N."/>
            <person name="Bonometti L."/>
            <person name="Westerberg I."/>
            <person name="Brannstrom I.O."/>
            <person name="Guillou S."/>
            <person name="Cros-Aarteil S."/>
            <person name="Calhoun S."/>
            <person name="Haridas S."/>
            <person name="Kuo A."/>
            <person name="Mondo S."/>
            <person name="Pangilinan J."/>
            <person name="Riley R."/>
            <person name="LaButti K."/>
            <person name="Andreopoulos B."/>
            <person name="Lipzen A."/>
            <person name="Chen C."/>
            <person name="Yanf M."/>
            <person name="Daum C."/>
            <person name="Ng V."/>
            <person name="Clum A."/>
            <person name="Steindorff A."/>
            <person name="Ohm R."/>
            <person name="Martin F."/>
            <person name="Silar P."/>
            <person name="Natvig D."/>
            <person name="Lalanne C."/>
            <person name="Gautier V."/>
            <person name="Ament-velasquez S.L."/>
            <person name="Kruys A."/>
            <person name="Hutchinson M.I."/>
            <person name="Powell A.J."/>
            <person name="Barry K."/>
            <person name="Miller A.N."/>
            <person name="Grigoriev I.V."/>
            <person name="Debuchy R."/>
            <person name="Gladieux P."/>
            <person name="Thoren M.H."/>
            <person name="Johannesson H."/>
        </authorList>
    </citation>
    <scope>NUCLEOTIDE SEQUENCE</scope>
    <source>
        <strain evidence="2">SMH2392-1A</strain>
    </source>
</reference>
<keyword evidence="1" id="KW-0472">Membrane</keyword>
<feature type="transmembrane region" description="Helical" evidence="1">
    <location>
        <begin position="293"/>
        <end position="314"/>
    </location>
</feature>
<dbReference type="AlphaFoldDB" id="A0AA40DQM2"/>
<dbReference type="Proteomes" id="UP001172101">
    <property type="component" value="Unassembled WGS sequence"/>
</dbReference>
<feature type="transmembrane region" description="Helical" evidence="1">
    <location>
        <begin position="259"/>
        <end position="281"/>
    </location>
</feature>
<accession>A0AA40DQM2</accession>
<dbReference type="GeneID" id="85330426"/>
<proteinExistence type="predicted"/>
<protein>
    <submittedName>
        <fullName evidence="2">Uncharacterized protein</fullName>
    </submittedName>
</protein>
<sequence>MANDELRKAASRKILSLAFVLTPKPAIVIVPRNTMGIFRQLAEKEVDECRYLFRKAGSAPDRYTAPESITSGDDSNRFRIRERSIGATDLEEWATKPVPLPANSTTPGGDFRLLEIRKEDVNARYLGIEKKNYNMVFNAFGIKPALGLTHLVMHTDNPSEDLYMTLTKEASRRNPKGLKEIEVARDRQQQFDEAWDEIATAASLLQLHAQDMARAVAVIEIPVSLQMNILYNLIAQSDANASISLAKAAKDDSSSMKTVAVVTMTSLPATFLATVFAMPLLKWDASLVVQDNFWVYLAFTLPSTALVFTIWVIITQRETIKHLLQIPFADGGIG</sequence>
<name>A0AA40DQM2_9PEZI</name>
<evidence type="ECO:0000313" key="2">
    <source>
        <dbReference type="EMBL" id="KAK0709866.1"/>
    </source>
</evidence>